<name>A0ABS8VE50_DATST</name>
<gene>
    <name evidence="1" type="ORF">HAX54_032669</name>
</gene>
<dbReference type="Proteomes" id="UP000823775">
    <property type="component" value="Unassembled WGS sequence"/>
</dbReference>
<dbReference type="EMBL" id="JACEIK010004157">
    <property type="protein sequence ID" value="MCD9644453.1"/>
    <property type="molecule type" value="Genomic_DNA"/>
</dbReference>
<reference evidence="1 2" key="1">
    <citation type="journal article" date="2021" name="BMC Genomics">
        <title>Datura genome reveals duplications of psychoactive alkaloid biosynthetic genes and high mutation rate following tissue culture.</title>
        <authorList>
            <person name="Rajewski A."/>
            <person name="Carter-House D."/>
            <person name="Stajich J."/>
            <person name="Litt A."/>
        </authorList>
    </citation>
    <scope>NUCLEOTIDE SEQUENCE [LARGE SCALE GENOMIC DNA]</scope>
    <source>
        <strain evidence="1">AR-01</strain>
    </source>
</reference>
<evidence type="ECO:0000313" key="1">
    <source>
        <dbReference type="EMBL" id="MCD9644453.1"/>
    </source>
</evidence>
<feature type="non-terminal residue" evidence="1">
    <location>
        <position position="147"/>
    </location>
</feature>
<evidence type="ECO:0000313" key="2">
    <source>
        <dbReference type="Proteomes" id="UP000823775"/>
    </source>
</evidence>
<sequence>SLCGGQNEGRETLIIRACEEEIYKCPMSRCERLDMVYLVDKKRKTRLRWFWDVKMRGVDAPTRGVKGWQWRASGEVEAGQRSNIEFIWKIQGEEKLFDKARVTLDSVNNFGHIHDLKVSNFESSTLVMACEYRSISYESLDNPSLWA</sequence>
<protein>
    <submittedName>
        <fullName evidence="1">Uncharacterized protein</fullName>
    </submittedName>
</protein>
<proteinExistence type="predicted"/>
<accession>A0ABS8VE50</accession>
<keyword evidence="2" id="KW-1185">Reference proteome</keyword>
<organism evidence="1 2">
    <name type="scientific">Datura stramonium</name>
    <name type="common">Jimsonweed</name>
    <name type="synonym">Common thornapple</name>
    <dbReference type="NCBI Taxonomy" id="4076"/>
    <lineage>
        <taxon>Eukaryota</taxon>
        <taxon>Viridiplantae</taxon>
        <taxon>Streptophyta</taxon>
        <taxon>Embryophyta</taxon>
        <taxon>Tracheophyta</taxon>
        <taxon>Spermatophyta</taxon>
        <taxon>Magnoliopsida</taxon>
        <taxon>eudicotyledons</taxon>
        <taxon>Gunneridae</taxon>
        <taxon>Pentapetalae</taxon>
        <taxon>asterids</taxon>
        <taxon>lamiids</taxon>
        <taxon>Solanales</taxon>
        <taxon>Solanaceae</taxon>
        <taxon>Solanoideae</taxon>
        <taxon>Datureae</taxon>
        <taxon>Datura</taxon>
    </lineage>
</organism>
<feature type="non-terminal residue" evidence="1">
    <location>
        <position position="1"/>
    </location>
</feature>
<comment type="caution">
    <text evidence="1">The sequence shown here is derived from an EMBL/GenBank/DDBJ whole genome shotgun (WGS) entry which is preliminary data.</text>
</comment>